<dbReference type="Pfam" id="PF00072">
    <property type="entry name" value="Response_reg"/>
    <property type="match status" value="2"/>
</dbReference>
<dbReference type="SMART" id="SM00448">
    <property type="entry name" value="REC"/>
    <property type="match status" value="2"/>
</dbReference>
<feature type="domain" description="Response regulatory" evidence="3">
    <location>
        <begin position="2"/>
        <end position="118"/>
    </location>
</feature>
<feature type="domain" description="Response regulatory" evidence="3">
    <location>
        <begin position="127"/>
        <end position="247"/>
    </location>
</feature>
<dbReference type="SUPFAM" id="SSF52172">
    <property type="entry name" value="CheY-like"/>
    <property type="match status" value="2"/>
</dbReference>
<sequence length="452" mass="50266">MNVLIVDPSSSYREVVKQILLGEDVEAIECVNGTEALAYLEKNKPDAISIAHELGDMESFAFLKKIKENSNLDNIPSFLLTSNTTQEFKRKAYDAGFTEVFIKSDFATLKRALRSLVLYATTNISARVLYIEDAQSTADYTTYIMKSAGWEVVHVKSGEEAAELLDDKNNRFDLVVTDLVLEGRISGIGLINLIRQGNEDIRNIPILAVSGWNDLLRQFYVLKHGAGDFIAKPFHETDFLARAINLILNKKKLDKVKATQKALYEKANIDAVTGLNNRHFMEEFGSKIVKDSIENNEGVALALLDIDHFKKINDGSGHSSGDEVLRQVASLIKSLRHPGDVVARFGGDEIILLMSGCEHTDVEERMEEIRTGIEKLSPLGIQVTASIGVACHDKRVVSRLVSLLDNVEQVSHQDVKVDFDVLFSAADHALYSAKRDGRNKVCISDLFEHVDV</sequence>
<dbReference type="PANTHER" id="PTHR45138:SF24">
    <property type="entry name" value="DIGUANYLATE CYCLASE DGCC-RELATED"/>
    <property type="match status" value="1"/>
</dbReference>
<dbReference type="InterPro" id="IPR029787">
    <property type="entry name" value="Nucleotide_cyclase"/>
</dbReference>
<dbReference type="InterPro" id="IPR050469">
    <property type="entry name" value="Diguanylate_Cyclase"/>
</dbReference>
<comment type="caution">
    <text evidence="2">Lacks conserved residue(s) required for the propagation of feature annotation.</text>
</comment>
<name>A0A066ZNG8_HYDMR</name>
<dbReference type="EMBL" id="JMIU01000001">
    <property type="protein sequence ID" value="KDN95057.1"/>
    <property type="molecule type" value="Genomic_DNA"/>
</dbReference>
<dbReference type="CDD" id="cd01949">
    <property type="entry name" value="GGDEF"/>
    <property type="match status" value="1"/>
</dbReference>
<evidence type="ECO:0000313" key="6">
    <source>
        <dbReference type="Proteomes" id="UP000027341"/>
    </source>
</evidence>
<reference evidence="5 6" key="1">
    <citation type="submission" date="2014-04" db="EMBL/GenBank/DDBJ databases">
        <title>Draft genome sequence of Hydrogenovibrio marinus MH-110, a model organism for aerobic H2 metabolism.</title>
        <authorList>
            <person name="Cha H.J."/>
            <person name="Jo B.H."/>
            <person name="Hwang B.H."/>
        </authorList>
    </citation>
    <scope>NUCLEOTIDE SEQUENCE [LARGE SCALE GENOMIC DNA]</scope>
    <source>
        <strain evidence="5 6">MH-110</strain>
    </source>
</reference>
<evidence type="ECO:0000259" key="3">
    <source>
        <dbReference type="PROSITE" id="PS50110"/>
    </source>
</evidence>
<dbReference type="InterPro" id="IPR043128">
    <property type="entry name" value="Rev_trsase/Diguanyl_cyclase"/>
</dbReference>
<dbReference type="PROSITE" id="PS50110">
    <property type="entry name" value="RESPONSE_REGULATORY"/>
    <property type="match status" value="2"/>
</dbReference>
<feature type="domain" description="GGDEF" evidence="4">
    <location>
        <begin position="297"/>
        <end position="446"/>
    </location>
</feature>
<proteinExistence type="predicted"/>
<dbReference type="AlphaFoldDB" id="A0A066ZNG8"/>
<dbReference type="Gene3D" id="3.30.70.270">
    <property type="match status" value="1"/>
</dbReference>
<dbReference type="GO" id="GO:0052621">
    <property type="term" value="F:diguanylate cyclase activity"/>
    <property type="evidence" value="ECO:0007669"/>
    <property type="project" value="UniProtKB-EC"/>
</dbReference>
<dbReference type="Proteomes" id="UP000027341">
    <property type="component" value="Unassembled WGS sequence"/>
</dbReference>
<dbReference type="PANTHER" id="PTHR45138">
    <property type="entry name" value="REGULATORY COMPONENTS OF SENSORY TRANSDUCTION SYSTEM"/>
    <property type="match status" value="1"/>
</dbReference>
<keyword evidence="6" id="KW-1185">Reference proteome</keyword>
<dbReference type="InterPro" id="IPR000160">
    <property type="entry name" value="GGDEF_dom"/>
</dbReference>
<dbReference type="InterPro" id="IPR001789">
    <property type="entry name" value="Sig_transdc_resp-reg_receiver"/>
</dbReference>
<dbReference type="PROSITE" id="PS50887">
    <property type="entry name" value="GGDEF"/>
    <property type="match status" value="1"/>
</dbReference>
<organism evidence="5 6">
    <name type="scientific">Hydrogenovibrio marinus</name>
    <dbReference type="NCBI Taxonomy" id="28885"/>
    <lineage>
        <taxon>Bacteria</taxon>
        <taxon>Pseudomonadati</taxon>
        <taxon>Pseudomonadota</taxon>
        <taxon>Gammaproteobacteria</taxon>
        <taxon>Thiotrichales</taxon>
        <taxon>Piscirickettsiaceae</taxon>
        <taxon>Hydrogenovibrio</taxon>
    </lineage>
</organism>
<protein>
    <recommendedName>
        <fullName evidence="1">diguanylate cyclase</fullName>
        <ecNumber evidence="1">2.7.7.65</ecNumber>
    </recommendedName>
</protein>
<dbReference type="EC" id="2.7.7.65" evidence="1"/>
<evidence type="ECO:0000313" key="5">
    <source>
        <dbReference type="EMBL" id="KDN95057.1"/>
    </source>
</evidence>
<dbReference type="Pfam" id="PF00990">
    <property type="entry name" value="GGDEF"/>
    <property type="match status" value="1"/>
</dbReference>
<keyword evidence="2" id="KW-0597">Phosphoprotein</keyword>
<evidence type="ECO:0000259" key="4">
    <source>
        <dbReference type="PROSITE" id="PS50887"/>
    </source>
</evidence>
<dbReference type="NCBIfam" id="TIGR00254">
    <property type="entry name" value="GGDEF"/>
    <property type="match status" value="1"/>
</dbReference>
<evidence type="ECO:0000256" key="1">
    <source>
        <dbReference type="ARBA" id="ARBA00012528"/>
    </source>
</evidence>
<dbReference type="SMART" id="SM00267">
    <property type="entry name" value="GGDEF"/>
    <property type="match status" value="1"/>
</dbReference>
<dbReference type="Gene3D" id="3.40.50.2300">
    <property type="match status" value="2"/>
</dbReference>
<dbReference type="InterPro" id="IPR011006">
    <property type="entry name" value="CheY-like_superfamily"/>
</dbReference>
<dbReference type="RefSeq" id="WP_029908789.1">
    <property type="nucleotide sequence ID" value="NZ_AP020335.1"/>
</dbReference>
<dbReference type="STRING" id="28885.EI16_01730"/>
<dbReference type="GO" id="GO:0000160">
    <property type="term" value="P:phosphorelay signal transduction system"/>
    <property type="evidence" value="ECO:0007669"/>
    <property type="project" value="InterPro"/>
</dbReference>
<dbReference type="SUPFAM" id="SSF55073">
    <property type="entry name" value="Nucleotide cyclase"/>
    <property type="match status" value="1"/>
</dbReference>
<evidence type="ECO:0000256" key="2">
    <source>
        <dbReference type="PROSITE-ProRule" id="PRU00169"/>
    </source>
</evidence>
<dbReference type="CDD" id="cd00156">
    <property type="entry name" value="REC"/>
    <property type="match status" value="2"/>
</dbReference>
<gene>
    <name evidence="5" type="ORF">EI16_01730</name>
</gene>
<feature type="modified residue" description="4-aspartylphosphate" evidence="2">
    <location>
        <position position="178"/>
    </location>
</feature>
<accession>A0A066ZNG8</accession>
<comment type="caution">
    <text evidence="5">The sequence shown here is derived from an EMBL/GenBank/DDBJ whole genome shotgun (WGS) entry which is preliminary data.</text>
</comment>